<evidence type="ECO:0000256" key="1">
    <source>
        <dbReference type="ARBA" id="ARBA00004236"/>
    </source>
</evidence>
<dbReference type="PROSITE" id="PS50111">
    <property type="entry name" value="CHEMOTAXIS_TRANSDUC_2"/>
    <property type="match status" value="1"/>
</dbReference>
<proteinExistence type="inferred from homology"/>
<dbReference type="EMBL" id="JAMBOL010000012">
    <property type="protein sequence ID" value="MCM3715132.1"/>
    <property type="molecule type" value="Genomic_DNA"/>
</dbReference>
<dbReference type="Proteomes" id="UP001139179">
    <property type="component" value="Unassembled WGS sequence"/>
</dbReference>
<sequence>MKKLYVSLLQKFSLRARLLAIFVSLLFLSVTTTGVSAYLQAKDVTMNSIENRLMRETELMGYIATNLQFLYVSDQDYFMQQLETNIRQQRTKLEEDGITAYFLAISDHTATPFLAQDFPDIVLPEPFIDKIEEMGNGSFHEFLNGVEYTVSFQEMDEIEGIYALLVPTDSYMGPIQQMANMTYSIIGASIIIATIFLMLFVKSLTKPLMVMRNAMKEVRNGNFQQQMELKTTLPEFISLHKSYDAMISQISSLLQDIKEMTKELDTQGQELSNSSEEALTTSEQLIETINIVKEGAEQTASSSELSVISFKTVKEKIETMIGNMDKVYMSSAEMNDSAKLGEGHMTQLIETNHTFEIDFTHLTNTIKQVKTYSASIGNLVGLIQGISEQTKLLALNATIEAARAGESGKGFAVVANEVRKLAEQSTQATEEITSSIAKMEDVTFEATEEFEQMLAKTKTNLEIANHSKTAFDELMQEISKVSQRLQDMQSELKTVETLLPELEQSSLSFSSVSQETSASAEEMITTSQYQMDHMKQTHEIGSKLSHLSQSLKALTQQLQA</sequence>
<evidence type="ECO:0000256" key="4">
    <source>
        <dbReference type="ARBA" id="ARBA00023224"/>
    </source>
</evidence>
<dbReference type="SUPFAM" id="SSF58104">
    <property type="entry name" value="Methyl-accepting chemotaxis protein (MCP) signaling domain"/>
    <property type="match status" value="1"/>
</dbReference>
<feature type="transmembrane region" description="Helical" evidence="8">
    <location>
        <begin position="181"/>
        <end position="201"/>
    </location>
</feature>
<evidence type="ECO:0000256" key="5">
    <source>
        <dbReference type="ARBA" id="ARBA00029447"/>
    </source>
</evidence>
<dbReference type="SMART" id="SM00283">
    <property type="entry name" value="MA"/>
    <property type="match status" value="1"/>
</dbReference>
<dbReference type="GO" id="GO:0007165">
    <property type="term" value="P:signal transduction"/>
    <property type="evidence" value="ECO:0007669"/>
    <property type="project" value="UniProtKB-KW"/>
</dbReference>
<dbReference type="Gene3D" id="1.10.287.950">
    <property type="entry name" value="Methyl-accepting chemotaxis protein"/>
    <property type="match status" value="1"/>
</dbReference>
<comment type="subcellular location">
    <subcellularLocation>
        <location evidence="1">Cell membrane</location>
    </subcellularLocation>
</comment>
<name>A0A9X2IQ59_9BACI</name>
<evidence type="ECO:0000256" key="6">
    <source>
        <dbReference type="PROSITE-ProRule" id="PRU00284"/>
    </source>
</evidence>
<organism evidence="11 12">
    <name type="scientific">Halalkalibacter oceani</name>
    <dbReference type="NCBI Taxonomy" id="1653776"/>
    <lineage>
        <taxon>Bacteria</taxon>
        <taxon>Bacillati</taxon>
        <taxon>Bacillota</taxon>
        <taxon>Bacilli</taxon>
        <taxon>Bacillales</taxon>
        <taxon>Bacillaceae</taxon>
        <taxon>Halalkalibacter</taxon>
    </lineage>
</organism>
<comment type="similarity">
    <text evidence="5">Belongs to the methyl-accepting chemotaxis (MCP) protein family.</text>
</comment>
<keyword evidence="12" id="KW-1185">Reference proteome</keyword>
<keyword evidence="2" id="KW-1003">Cell membrane</keyword>
<evidence type="ECO:0000256" key="7">
    <source>
        <dbReference type="SAM" id="Coils"/>
    </source>
</evidence>
<evidence type="ECO:0000256" key="8">
    <source>
        <dbReference type="SAM" id="Phobius"/>
    </source>
</evidence>
<feature type="domain" description="Methyl-accepting transducer" evidence="9">
    <location>
        <begin position="274"/>
        <end position="524"/>
    </location>
</feature>
<evidence type="ECO:0000256" key="3">
    <source>
        <dbReference type="ARBA" id="ARBA00023136"/>
    </source>
</evidence>
<dbReference type="InterPro" id="IPR003660">
    <property type="entry name" value="HAMP_dom"/>
</dbReference>
<evidence type="ECO:0000313" key="12">
    <source>
        <dbReference type="Proteomes" id="UP001139179"/>
    </source>
</evidence>
<dbReference type="Gene3D" id="6.10.340.10">
    <property type="match status" value="1"/>
</dbReference>
<feature type="coiled-coil region" evidence="7">
    <location>
        <begin position="243"/>
        <end position="277"/>
    </location>
</feature>
<dbReference type="PANTHER" id="PTHR32089:SF114">
    <property type="entry name" value="METHYL-ACCEPTING CHEMOTAXIS PROTEIN MCPB"/>
    <property type="match status" value="1"/>
</dbReference>
<reference evidence="11" key="1">
    <citation type="submission" date="2022-05" db="EMBL/GenBank/DDBJ databases">
        <title>Comparative Genomics of Spacecraft Associated Microbes.</title>
        <authorList>
            <person name="Tran M.T."/>
            <person name="Wright A."/>
            <person name="Seuylemezian A."/>
            <person name="Eisen J."/>
            <person name="Coil D."/>
        </authorList>
    </citation>
    <scope>NUCLEOTIDE SEQUENCE</scope>
    <source>
        <strain evidence="11">214.1.1</strain>
    </source>
</reference>
<dbReference type="Pfam" id="PF00015">
    <property type="entry name" value="MCPsignal"/>
    <property type="match status" value="1"/>
</dbReference>
<feature type="domain" description="HAMP" evidence="10">
    <location>
        <begin position="202"/>
        <end position="255"/>
    </location>
</feature>
<dbReference type="GO" id="GO:0005886">
    <property type="term" value="C:plasma membrane"/>
    <property type="evidence" value="ECO:0007669"/>
    <property type="project" value="UniProtKB-SubCell"/>
</dbReference>
<comment type="caution">
    <text evidence="11">The sequence shown here is derived from an EMBL/GenBank/DDBJ whole genome shotgun (WGS) entry which is preliminary data.</text>
</comment>
<accession>A0A9X2IQ59</accession>
<evidence type="ECO:0000259" key="10">
    <source>
        <dbReference type="PROSITE" id="PS50885"/>
    </source>
</evidence>
<dbReference type="AlphaFoldDB" id="A0A9X2IQ59"/>
<evidence type="ECO:0000259" key="9">
    <source>
        <dbReference type="PROSITE" id="PS50111"/>
    </source>
</evidence>
<dbReference type="InterPro" id="IPR004089">
    <property type="entry name" value="MCPsignal_dom"/>
</dbReference>
<evidence type="ECO:0000313" key="11">
    <source>
        <dbReference type="EMBL" id="MCM3715132.1"/>
    </source>
</evidence>
<keyword evidence="7" id="KW-0175">Coiled coil</keyword>
<dbReference type="PANTHER" id="PTHR32089">
    <property type="entry name" value="METHYL-ACCEPTING CHEMOTAXIS PROTEIN MCPB"/>
    <property type="match status" value="1"/>
</dbReference>
<dbReference type="RefSeq" id="WP_251223891.1">
    <property type="nucleotide sequence ID" value="NZ_JAMBOL010000012.1"/>
</dbReference>
<protein>
    <submittedName>
        <fullName evidence="11">Methyl-accepting chemotaxis protein</fullName>
    </submittedName>
</protein>
<keyword evidence="4 6" id="KW-0807">Transducer</keyword>
<keyword evidence="3 8" id="KW-0472">Membrane</keyword>
<gene>
    <name evidence="11" type="ORF">M3202_13670</name>
</gene>
<evidence type="ECO:0000256" key="2">
    <source>
        <dbReference type="ARBA" id="ARBA00022475"/>
    </source>
</evidence>
<feature type="coiled-coil region" evidence="7">
    <location>
        <begin position="471"/>
        <end position="505"/>
    </location>
</feature>
<keyword evidence="8" id="KW-1133">Transmembrane helix</keyword>
<dbReference type="PROSITE" id="PS50885">
    <property type="entry name" value="HAMP"/>
    <property type="match status" value="1"/>
</dbReference>
<keyword evidence="8" id="KW-0812">Transmembrane</keyword>